<keyword evidence="2" id="KW-1185">Reference proteome</keyword>
<dbReference type="Proteomes" id="UP000078336">
    <property type="component" value="Unassembled WGS sequence"/>
</dbReference>
<sequence>MMTKTIEMKVTAHDLRSTFGDVVDYVVTETASLVEGWTHYDVIAHYRNIDGVEVWELDLEHRELAGETECVADVYIQFYGMDDDTPDNAIVADATIEIKEDVVC</sequence>
<gene>
    <name evidence="1" type="ORF">TAF16_0227</name>
</gene>
<reference evidence="1 2" key="1">
    <citation type="submission" date="2016-03" db="EMBL/GenBank/DDBJ databases">
        <title>Spore heat resistance.</title>
        <authorList>
            <person name="Boekhorst J."/>
            <person name="Berendsen E.M."/>
            <person name="Wells-Bennik M.H."/>
            <person name="Kuipers O.P."/>
        </authorList>
    </citation>
    <scope>NUCLEOTIDE SEQUENCE [LARGE SCALE GENOMIC DNA]</scope>
    <source>
        <strain evidence="1 2">AF16</strain>
    </source>
</reference>
<proteinExistence type="predicted"/>
<dbReference type="PATRIC" id="fig|33934.7.peg.1705"/>
<dbReference type="EMBL" id="LUCQ01000018">
    <property type="protein sequence ID" value="OAO82607.1"/>
    <property type="molecule type" value="Genomic_DNA"/>
</dbReference>
<accession>A0A178TN28</accession>
<organism evidence="1 2">
    <name type="scientific">Anoxybacillus flavithermus</name>
    <dbReference type="NCBI Taxonomy" id="33934"/>
    <lineage>
        <taxon>Bacteria</taxon>
        <taxon>Bacillati</taxon>
        <taxon>Bacillota</taxon>
        <taxon>Bacilli</taxon>
        <taxon>Bacillales</taxon>
        <taxon>Anoxybacillaceae</taxon>
        <taxon>Anoxybacillus</taxon>
    </lineage>
</organism>
<dbReference type="AlphaFoldDB" id="A0A178TN28"/>
<evidence type="ECO:0000313" key="2">
    <source>
        <dbReference type="Proteomes" id="UP000078336"/>
    </source>
</evidence>
<evidence type="ECO:0000313" key="1">
    <source>
        <dbReference type="EMBL" id="OAO82607.1"/>
    </source>
</evidence>
<name>A0A178TN28_9BACL</name>
<dbReference type="RefSeq" id="WP_064213916.1">
    <property type="nucleotide sequence ID" value="NZ_LUCQ01000018.1"/>
</dbReference>
<protein>
    <submittedName>
        <fullName evidence="1">Uncharacterized protein</fullName>
    </submittedName>
</protein>
<comment type="caution">
    <text evidence="1">The sequence shown here is derived from an EMBL/GenBank/DDBJ whole genome shotgun (WGS) entry which is preliminary data.</text>
</comment>